<evidence type="ECO:0000256" key="1">
    <source>
        <dbReference type="ARBA" id="ARBA00006484"/>
    </source>
</evidence>
<comment type="similarity">
    <text evidence="1">Belongs to the short-chain dehydrogenases/reductases (SDR) family.</text>
</comment>
<reference evidence="3 4" key="1">
    <citation type="submission" date="2022-04" db="EMBL/GenBank/DDBJ databases">
        <title>Diverse halophilic archaea isolated from saline environments.</title>
        <authorList>
            <person name="Cui H.-L."/>
        </authorList>
    </citation>
    <scope>NUCLEOTIDE SEQUENCE [LARGE SCALE GENOMIC DNA]</scope>
    <source>
        <strain evidence="3 4">XZYJT49</strain>
    </source>
</reference>
<dbReference type="Proteomes" id="UP000830729">
    <property type="component" value="Chromosome"/>
</dbReference>
<dbReference type="InterPro" id="IPR002347">
    <property type="entry name" value="SDR_fam"/>
</dbReference>
<dbReference type="GeneID" id="72183893"/>
<dbReference type="AlphaFoldDB" id="A0A8U0HVU4"/>
<dbReference type="Pfam" id="PF00106">
    <property type="entry name" value="adh_short"/>
    <property type="match status" value="1"/>
</dbReference>
<evidence type="ECO:0000313" key="3">
    <source>
        <dbReference type="EMBL" id="UPV74816.1"/>
    </source>
</evidence>
<dbReference type="Gene3D" id="3.40.50.720">
    <property type="entry name" value="NAD(P)-binding Rossmann-like Domain"/>
    <property type="match status" value="1"/>
</dbReference>
<dbReference type="EMBL" id="CP096659">
    <property type="protein sequence ID" value="UPV74816.1"/>
    <property type="molecule type" value="Genomic_DNA"/>
</dbReference>
<keyword evidence="4" id="KW-1185">Reference proteome</keyword>
<dbReference type="KEGG" id="halx:M0R89_01800"/>
<evidence type="ECO:0000256" key="2">
    <source>
        <dbReference type="ARBA" id="ARBA00023002"/>
    </source>
</evidence>
<gene>
    <name evidence="3" type="ORF">M0R89_01800</name>
</gene>
<accession>A0A8U0HVU4</accession>
<dbReference type="RefSeq" id="WP_248650859.1">
    <property type="nucleotide sequence ID" value="NZ_CP096659.1"/>
</dbReference>
<dbReference type="SUPFAM" id="SSF51735">
    <property type="entry name" value="NAD(P)-binding Rossmann-fold domains"/>
    <property type="match status" value="1"/>
</dbReference>
<dbReference type="CDD" id="cd05233">
    <property type="entry name" value="SDR_c"/>
    <property type="match status" value="1"/>
</dbReference>
<organism evidence="3 4">
    <name type="scientific">Halorussus limi</name>
    <dbReference type="NCBI Taxonomy" id="2938695"/>
    <lineage>
        <taxon>Archaea</taxon>
        <taxon>Methanobacteriati</taxon>
        <taxon>Methanobacteriota</taxon>
        <taxon>Stenosarchaea group</taxon>
        <taxon>Halobacteria</taxon>
        <taxon>Halobacteriales</taxon>
        <taxon>Haladaptataceae</taxon>
        <taxon>Halorussus</taxon>
    </lineage>
</organism>
<keyword evidence="2" id="KW-0560">Oxidoreductase</keyword>
<dbReference type="PRINTS" id="PR00081">
    <property type="entry name" value="GDHRDH"/>
</dbReference>
<sequence length="235" mass="24053">MDGQTAVVTGASRGIGAAVARRFAAEGARVVVCAREQDGLDRVVADIEAASGDDGGEVEAMRADVRDEFDVERLMETAARGSDGGIDVVVASAGVFHGTPGESPLADDAYSAFDDSFRTNARGVFAAVKEALPHLADDARVLVPSGNVAREAKPGYGAYAVSKAAAEAVVRQFAAELDHTVGVVDPGVVATDLTGGQGRDPEDAADLVHWAATEAPPAEFDGGVVGLTEFRKATA</sequence>
<dbReference type="InterPro" id="IPR036291">
    <property type="entry name" value="NAD(P)-bd_dom_sf"/>
</dbReference>
<dbReference type="PANTHER" id="PTHR48107">
    <property type="entry name" value="NADPH-DEPENDENT ALDEHYDE REDUCTASE-LIKE PROTEIN, CHLOROPLASTIC-RELATED"/>
    <property type="match status" value="1"/>
</dbReference>
<evidence type="ECO:0000313" key="4">
    <source>
        <dbReference type="Proteomes" id="UP000830729"/>
    </source>
</evidence>
<protein>
    <submittedName>
        <fullName evidence="3">SDR family oxidoreductase</fullName>
    </submittedName>
</protein>
<name>A0A8U0HVU4_9EURY</name>
<proteinExistence type="inferred from homology"/>
<dbReference type="GO" id="GO:0016614">
    <property type="term" value="F:oxidoreductase activity, acting on CH-OH group of donors"/>
    <property type="evidence" value="ECO:0007669"/>
    <property type="project" value="UniProtKB-ARBA"/>
</dbReference>
<dbReference type="PANTHER" id="PTHR48107:SF7">
    <property type="entry name" value="RE15974P"/>
    <property type="match status" value="1"/>
</dbReference>